<sequence>MSHENGKTLSRLICGRGMKRAGNCAQCFLVQTPHCYSFLSGVFWKVHVAFDKIDTQSLSTYI</sequence>
<organism evidence="1 2">
    <name type="scientific">Pyrenophora seminiperda CCB06</name>
    <dbReference type="NCBI Taxonomy" id="1302712"/>
    <lineage>
        <taxon>Eukaryota</taxon>
        <taxon>Fungi</taxon>
        <taxon>Dikarya</taxon>
        <taxon>Ascomycota</taxon>
        <taxon>Pezizomycotina</taxon>
        <taxon>Dothideomycetes</taxon>
        <taxon>Pleosporomycetidae</taxon>
        <taxon>Pleosporales</taxon>
        <taxon>Pleosporineae</taxon>
        <taxon>Pleosporaceae</taxon>
        <taxon>Pyrenophora</taxon>
    </lineage>
</organism>
<name>A0A3M7M8D2_9PLEO</name>
<dbReference type="EMBL" id="KE747824">
    <property type="protein sequence ID" value="RMZ70718.1"/>
    <property type="molecule type" value="Genomic_DNA"/>
</dbReference>
<gene>
    <name evidence="1" type="ORF">GMOD_00000849</name>
</gene>
<keyword evidence="2" id="KW-1185">Reference proteome</keyword>
<accession>A0A3M7M8D2</accession>
<evidence type="ECO:0000313" key="2">
    <source>
        <dbReference type="Proteomes" id="UP000265663"/>
    </source>
</evidence>
<proteinExistence type="predicted"/>
<dbReference type="Proteomes" id="UP000265663">
    <property type="component" value="Unassembled WGS sequence"/>
</dbReference>
<protein>
    <submittedName>
        <fullName evidence="1">Uncharacterized protein</fullName>
    </submittedName>
</protein>
<dbReference type="AlphaFoldDB" id="A0A3M7M8D2"/>
<evidence type="ECO:0000313" key="1">
    <source>
        <dbReference type="EMBL" id="RMZ70718.1"/>
    </source>
</evidence>
<reference evidence="1 2" key="1">
    <citation type="journal article" date="2014" name="PLoS ONE">
        <title>De novo Genome Assembly of the Fungal Plant Pathogen Pyrenophora semeniperda.</title>
        <authorList>
            <person name="Soliai M.M."/>
            <person name="Meyer S.E."/>
            <person name="Udall J.A."/>
            <person name="Elzinga D.E."/>
            <person name="Hermansen R.A."/>
            <person name="Bodily P.M."/>
            <person name="Hart A.A."/>
            <person name="Coleman C.E."/>
        </authorList>
    </citation>
    <scope>NUCLEOTIDE SEQUENCE [LARGE SCALE GENOMIC DNA]</scope>
    <source>
        <strain evidence="1 2">CCB06</strain>
        <tissue evidence="1">Mycelium</tissue>
    </source>
</reference>